<comment type="caution">
    <text evidence="8">The sequence shown here is derived from an EMBL/GenBank/DDBJ whole genome shotgun (WGS) entry which is preliminary data.</text>
</comment>
<dbReference type="InterPro" id="IPR001851">
    <property type="entry name" value="ABC_transp_permease"/>
</dbReference>
<feature type="transmembrane region" description="Helical" evidence="6">
    <location>
        <begin position="231"/>
        <end position="260"/>
    </location>
</feature>
<sequence>MKWLIAPALLAAVAAPWLADPYTTATLARILVLGLVAASVALLTGVAGLPTLGQTAPFAAGAYAAAHSSSVGVVQLLTAACVGAAFAALTTPLVVYARGVVVLMITLAIGELAVTAASRWRSVTGGTDGLAGMASPRPLWGLPVLDTDRARYLYALAVVGIVLCVVVLLLRGPAGMYLRGCRDDEARMRASGHPVNAYLAIAYIAAGAIAGLAGSLLVTTQQYLSPADFGFDIAALLLLGVVIGGAGSVVGAIAGTAVVLAARDWLSGLLPGRGPLLLGALFIVAAYALPRLRFRLRSAVT</sequence>
<protein>
    <submittedName>
        <fullName evidence="8">Branched-chain amino acid ABC transporter permease</fullName>
    </submittedName>
</protein>
<feature type="transmembrane region" description="Helical" evidence="6">
    <location>
        <begin position="64"/>
        <end position="89"/>
    </location>
</feature>
<keyword evidence="2" id="KW-1003">Cell membrane</keyword>
<keyword evidence="3 6" id="KW-0812">Transmembrane</keyword>
<evidence type="ECO:0000313" key="9">
    <source>
        <dbReference type="Proteomes" id="UP001144280"/>
    </source>
</evidence>
<dbReference type="InterPro" id="IPR043428">
    <property type="entry name" value="LivM-like"/>
</dbReference>
<feature type="transmembrane region" description="Helical" evidence="6">
    <location>
        <begin position="152"/>
        <end position="170"/>
    </location>
</feature>
<dbReference type="Pfam" id="PF02653">
    <property type="entry name" value="BPD_transp_2"/>
    <property type="match status" value="1"/>
</dbReference>
<name>A0ABQ5QSS5_9ACTN</name>
<feature type="transmembrane region" description="Helical" evidence="6">
    <location>
        <begin position="272"/>
        <end position="289"/>
    </location>
</feature>
<keyword evidence="7" id="KW-0732">Signal</keyword>
<feature type="transmembrane region" description="Helical" evidence="6">
    <location>
        <begin position="31"/>
        <end position="52"/>
    </location>
</feature>
<dbReference type="PANTHER" id="PTHR30482">
    <property type="entry name" value="HIGH-AFFINITY BRANCHED-CHAIN AMINO ACID TRANSPORT SYSTEM PERMEASE"/>
    <property type="match status" value="1"/>
</dbReference>
<evidence type="ECO:0000313" key="8">
    <source>
        <dbReference type="EMBL" id="GLH97307.1"/>
    </source>
</evidence>
<comment type="subcellular location">
    <subcellularLocation>
        <location evidence="1">Cell membrane</location>
        <topology evidence="1">Multi-pass membrane protein</topology>
    </subcellularLocation>
</comment>
<keyword evidence="5 6" id="KW-0472">Membrane</keyword>
<feature type="transmembrane region" description="Helical" evidence="6">
    <location>
        <begin position="95"/>
        <end position="114"/>
    </location>
</feature>
<evidence type="ECO:0000256" key="1">
    <source>
        <dbReference type="ARBA" id="ARBA00004651"/>
    </source>
</evidence>
<gene>
    <name evidence="8" type="ORF">Pa4123_25820</name>
</gene>
<dbReference type="CDD" id="cd06581">
    <property type="entry name" value="TM_PBP1_LivM_like"/>
    <property type="match status" value="1"/>
</dbReference>
<evidence type="ECO:0000256" key="4">
    <source>
        <dbReference type="ARBA" id="ARBA00022989"/>
    </source>
</evidence>
<proteinExistence type="predicted"/>
<evidence type="ECO:0000256" key="6">
    <source>
        <dbReference type="SAM" id="Phobius"/>
    </source>
</evidence>
<keyword evidence="4 6" id="KW-1133">Transmembrane helix</keyword>
<evidence type="ECO:0000256" key="3">
    <source>
        <dbReference type="ARBA" id="ARBA00022692"/>
    </source>
</evidence>
<evidence type="ECO:0000256" key="2">
    <source>
        <dbReference type="ARBA" id="ARBA00022475"/>
    </source>
</evidence>
<feature type="chain" id="PRO_5046420941" evidence="7">
    <location>
        <begin position="20"/>
        <end position="301"/>
    </location>
</feature>
<evidence type="ECO:0000256" key="7">
    <source>
        <dbReference type="SAM" id="SignalP"/>
    </source>
</evidence>
<accession>A0ABQ5QSS5</accession>
<dbReference type="RefSeq" id="WP_281895029.1">
    <property type="nucleotide sequence ID" value="NZ_BSDI01000009.1"/>
</dbReference>
<dbReference type="PANTHER" id="PTHR30482:SF17">
    <property type="entry name" value="ABC TRANSPORTER ATP-BINDING PROTEIN"/>
    <property type="match status" value="1"/>
</dbReference>
<feature type="transmembrane region" description="Helical" evidence="6">
    <location>
        <begin position="197"/>
        <end position="219"/>
    </location>
</feature>
<dbReference type="Proteomes" id="UP001144280">
    <property type="component" value="Unassembled WGS sequence"/>
</dbReference>
<reference evidence="8" key="1">
    <citation type="submission" date="2022-12" db="EMBL/GenBank/DDBJ databases">
        <title>New Phytohabitans aurantiacus sp. RD004123 nov., an actinomycete isolated from soil.</title>
        <authorList>
            <person name="Triningsih D.W."/>
            <person name="Harunari E."/>
            <person name="Igarashi Y."/>
        </authorList>
    </citation>
    <scope>NUCLEOTIDE SEQUENCE</scope>
    <source>
        <strain evidence="8">RD004123</strain>
    </source>
</reference>
<evidence type="ECO:0000256" key="5">
    <source>
        <dbReference type="ARBA" id="ARBA00023136"/>
    </source>
</evidence>
<dbReference type="EMBL" id="BSDI01000009">
    <property type="protein sequence ID" value="GLH97307.1"/>
    <property type="molecule type" value="Genomic_DNA"/>
</dbReference>
<keyword evidence="9" id="KW-1185">Reference proteome</keyword>
<organism evidence="8 9">
    <name type="scientific">Phytohabitans aurantiacus</name>
    <dbReference type="NCBI Taxonomy" id="3016789"/>
    <lineage>
        <taxon>Bacteria</taxon>
        <taxon>Bacillati</taxon>
        <taxon>Actinomycetota</taxon>
        <taxon>Actinomycetes</taxon>
        <taxon>Micromonosporales</taxon>
        <taxon>Micromonosporaceae</taxon>
    </lineage>
</organism>
<feature type="signal peptide" evidence="7">
    <location>
        <begin position="1"/>
        <end position="19"/>
    </location>
</feature>